<dbReference type="Gene3D" id="3.40.50.150">
    <property type="entry name" value="Vaccinia Virus protein VP39"/>
    <property type="match status" value="2"/>
</dbReference>
<dbReference type="SUPFAM" id="SSF53335">
    <property type="entry name" value="S-adenosyl-L-methionine-dependent methyltransferases"/>
    <property type="match status" value="3"/>
</dbReference>
<dbReference type="GO" id="GO:0009307">
    <property type="term" value="P:DNA restriction-modification system"/>
    <property type="evidence" value="ECO:0007669"/>
    <property type="project" value="UniProtKB-KW"/>
</dbReference>
<evidence type="ECO:0000313" key="6">
    <source>
        <dbReference type="Proteomes" id="UP000294865"/>
    </source>
</evidence>
<dbReference type="GO" id="GO:0008170">
    <property type="term" value="F:N-methyltransferase activity"/>
    <property type="evidence" value="ECO:0007669"/>
    <property type="project" value="InterPro"/>
</dbReference>
<dbReference type="InterPro" id="IPR029063">
    <property type="entry name" value="SAM-dependent_MTases_sf"/>
</dbReference>
<keyword evidence="1 5" id="KW-0489">Methyltransferase</keyword>
<organism evidence="5 6">
    <name type="scientific">Macrococcoides canis</name>
    <dbReference type="NCBI Taxonomy" id="1855823"/>
    <lineage>
        <taxon>Bacteria</taxon>
        <taxon>Bacillati</taxon>
        <taxon>Bacillota</taxon>
        <taxon>Bacilli</taxon>
        <taxon>Bacillales</taxon>
        <taxon>Staphylococcaceae</taxon>
        <taxon>Macrococcoides</taxon>
    </lineage>
</organism>
<keyword evidence="3" id="KW-0680">Restriction system</keyword>
<sequence>MKLDFYKKLEGDFKVIYPNNENATYTSLLNYSDEKKTERQRWYRYKEGYSIQLMKKILKDYNKNPKGVIMDPFLGSGTTVIAANELGLKGIGFEVNPFSYFLSTCKINNYNIKEVELFKTSFEKILNLNFDESTEVNYELPKLSIANKTFEKVIERYLYFIKSQIDLIENIKVKNLLKLGWLSSLELVSNYRKAGNGLKKRTSNKNRITNHLQVSLILEEIYLNIFEDISKNNYKFNAEIYNDSSLNMNKYINEGSLSGVIFSPPYANAFDYTEIYKIELWFGEFVKEYTDLKKLRNESLRSHLNGLSLKTDLKTMDILSLKELDELLDQLSHETLWDKKIPLMLKLYFSQMFKLISDIYMTLEEEGFCSIVVGNSSYGGVIFPTDLLLAKFAKSIGFKVDKIEVDRYIITSSQQYNSTIEYKKYLRESIICLVKI</sequence>
<dbReference type="Proteomes" id="UP000294865">
    <property type="component" value="Unassembled WGS sequence"/>
</dbReference>
<proteinExistence type="predicted"/>
<gene>
    <name evidence="5" type="ORF">ETI04_00665</name>
</gene>
<dbReference type="InterPro" id="IPR002941">
    <property type="entry name" value="DNA_methylase_N4/N6"/>
</dbReference>
<dbReference type="AlphaFoldDB" id="A0A4R6C6R9"/>
<feature type="domain" description="DNA methylase N-4/N-6" evidence="4">
    <location>
        <begin position="32"/>
        <end position="97"/>
    </location>
</feature>
<keyword evidence="2" id="KW-0808">Transferase</keyword>
<name>A0A4R6C6R9_9STAP</name>
<dbReference type="RefSeq" id="WP_133418669.1">
    <property type="nucleotide sequence ID" value="NZ_SDQG01000001.1"/>
</dbReference>
<reference evidence="5 6" key="1">
    <citation type="submission" date="2019-01" db="EMBL/GenBank/DDBJ databases">
        <title>Draft genome sequences of Macrococcus caseolyticus, Macrococcus canis, Macrococcus bohemicus and Macrococcus goetzii.</title>
        <authorList>
            <person name="Mazhar S."/>
            <person name="Altermann E."/>
            <person name="Hill C."/>
            <person name="Mcauliffe O."/>
        </authorList>
    </citation>
    <scope>NUCLEOTIDE SEQUENCE [LARGE SCALE GENOMIC DNA]</scope>
    <source>
        <strain evidence="5 6">DPC7162</strain>
    </source>
</reference>
<evidence type="ECO:0000259" key="4">
    <source>
        <dbReference type="Pfam" id="PF01555"/>
    </source>
</evidence>
<dbReference type="EMBL" id="SDQG01000001">
    <property type="protein sequence ID" value="TDM18031.1"/>
    <property type="molecule type" value="Genomic_DNA"/>
</dbReference>
<dbReference type="GO" id="GO:0003677">
    <property type="term" value="F:DNA binding"/>
    <property type="evidence" value="ECO:0007669"/>
    <property type="project" value="InterPro"/>
</dbReference>
<comment type="caution">
    <text evidence="5">The sequence shown here is derived from an EMBL/GenBank/DDBJ whole genome shotgun (WGS) entry which is preliminary data.</text>
</comment>
<evidence type="ECO:0000256" key="2">
    <source>
        <dbReference type="ARBA" id="ARBA00022679"/>
    </source>
</evidence>
<dbReference type="GO" id="GO:0032259">
    <property type="term" value="P:methylation"/>
    <property type="evidence" value="ECO:0007669"/>
    <property type="project" value="UniProtKB-KW"/>
</dbReference>
<accession>A0A4R6C6R9</accession>
<protein>
    <submittedName>
        <fullName evidence="5">Modification methylase</fullName>
    </submittedName>
</protein>
<dbReference type="Pfam" id="PF01555">
    <property type="entry name" value="N6_N4_Mtase"/>
    <property type="match status" value="1"/>
</dbReference>
<evidence type="ECO:0000256" key="3">
    <source>
        <dbReference type="ARBA" id="ARBA00022747"/>
    </source>
</evidence>
<evidence type="ECO:0000313" key="5">
    <source>
        <dbReference type="EMBL" id="TDM18031.1"/>
    </source>
</evidence>
<evidence type="ECO:0000256" key="1">
    <source>
        <dbReference type="ARBA" id="ARBA00022603"/>
    </source>
</evidence>